<dbReference type="Pfam" id="PF13414">
    <property type="entry name" value="TPR_11"/>
    <property type="match status" value="1"/>
</dbReference>
<evidence type="ECO:0000256" key="3">
    <source>
        <dbReference type="PROSITE-ProRule" id="PRU00339"/>
    </source>
</evidence>
<evidence type="ECO:0000256" key="1">
    <source>
        <dbReference type="ARBA" id="ARBA00022737"/>
    </source>
</evidence>
<gene>
    <name evidence="5" type="ORF">H6G03_22325</name>
</gene>
<dbReference type="SMART" id="SM00028">
    <property type="entry name" value="TPR"/>
    <property type="match status" value="5"/>
</dbReference>
<protein>
    <submittedName>
        <fullName evidence="5">Serine protease</fullName>
    </submittedName>
</protein>
<feature type="repeat" description="TPR" evidence="3">
    <location>
        <begin position="338"/>
        <end position="371"/>
    </location>
</feature>
<sequence length="553" mass="60443">MKVSFSAFNFPSSLLAGTATITAVLFSQGTVFALTDAQRSQIGAAVYKIANPATVQINYLKGGADPNDSKSPEGLGGSGVIIKREGNTYTVLTCLHVVAYEKSGNQRPRLTVRTFDNLKPGSPVYEVTSVTKLGDVVESDLAIVTFTTGNSEKTYPEVKVAETANQAENNALIFVSGYPAIQGKSGSQRPYRFADGVVTKRLNVGSPPGFEPYTMRYDAQTEVGMSGGAVFDKDGRVIAIHGMSGAIGLADGFSMRSGDRNGAVPINIFWEKKSKYGLGKLDIKRDNAPSTDNPSERLKNPDSGFDWEKKGAVEAAQGNKEEAVKSFNEAIERDPSRANAFLQRGNIRFDQEDWQGAIADYDRAITLNPDYTNAYYNRAAARWNQRDKEGALADFNEYLTRSPNDFEAFFQRGKIRNSLGDTEGMLADFDRVVALVPEEPRAYYNRGVVRRQLQDWPGAIEDLQKAVDLLKQQGMRDEDDRRFYQKAQQLIQSLQPTDGAATPQPPEPVDNSGDVTPDNSGNQQPEPADDSDVRVNPDEPATPQSQPGGDSGW</sequence>
<keyword evidence="2 3" id="KW-0802">TPR repeat</keyword>
<dbReference type="PANTHER" id="PTHR44858">
    <property type="entry name" value="TETRATRICOPEPTIDE REPEAT PROTEIN 6"/>
    <property type="match status" value="1"/>
</dbReference>
<dbReference type="SUPFAM" id="SSF50494">
    <property type="entry name" value="Trypsin-like serine proteases"/>
    <property type="match status" value="1"/>
</dbReference>
<dbReference type="Pfam" id="PF13432">
    <property type="entry name" value="TPR_16"/>
    <property type="match status" value="1"/>
</dbReference>
<dbReference type="PROSITE" id="PS50005">
    <property type="entry name" value="TPR"/>
    <property type="match status" value="3"/>
</dbReference>
<dbReference type="GO" id="GO:0046813">
    <property type="term" value="P:receptor-mediated virion attachment to host cell"/>
    <property type="evidence" value="ECO:0007669"/>
    <property type="project" value="TreeGrafter"/>
</dbReference>
<feature type="compositionally biased region" description="Basic and acidic residues" evidence="4">
    <location>
        <begin position="294"/>
        <end position="306"/>
    </location>
</feature>
<dbReference type="InterPro" id="IPR050498">
    <property type="entry name" value="Ycf3"/>
</dbReference>
<dbReference type="Proteomes" id="UP000641646">
    <property type="component" value="Unassembled WGS sequence"/>
</dbReference>
<keyword evidence="5" id="KW-0645">Protease</keyword>
<dbReference type="Pfam" id="PF13181">
    <property type="entry name" value="TPR_8"/>
    <property type="match status" value="1"/>
</dbReference>
<keyword evidence="1" id="KW-0677">Repeat</keyword>
<evidence type="ECO:0000256" key="2">
    <source>
        <dbReference type="ARBA" id="ARBA00022803"/>
    </source>
</evidence>
<dbReference type="RefSeq" id="WP_190468799.1">
    <property type="nucleotide sequence ID" value="NZ_JACJPW010000064.1"/>
</dbReference>
<feature type="compositionally biased region" description="Polar residues" evidence="4">
    <location>
        <begin position="513"/>
        <end position="525"/>
    </location>
</feature>
<keyword evidence="6" id="KW-1185">Reference proteome</keyword>
<dbReference type="PANTHER" id="PTHR44858:SF1">
    <property type="entry name" value="UDP-N-ACETYLGLUCOSAMINE--PEPTIDE N-ACETYLGLUCOSAMINYLTRANSFERASE SPINDLY-RELATED"/>
    <property type="match status" value="1"/>
</dbReference>
<evidence type="ECO:0000313" key="5">
    <source>
        <dbReference type="EMBL" id="MBD2183766.1"/>
    </source>
</evidence>
<dbReference type="InterPro" id="IPR011990">
    <property type="entry name" value="TPR-like_helical_dom_sf"/>
</dbReference>
<dbReference type="AlphaFoldDB" id="A0A926VH30"/>
<dbReference type="Gene3D" id="1.25.40.10">
    <property type="entry name" value="Tetratricopeptide repeat domain"/>
    <property type="match status" value="2"/>
</dbReference>
<dbReference type="GO" id="GO:0006508">
    <property type="term" value="P:proteolysis"/>
    <property type="evidence" value="ECO:0007669"/>
    <property type="project" value="UniProtKB-KW"/>
</dbReference>
<dbReference type="GO" id="GO:0009279">
    <property type="term" value="C:cell outer membrane"/>
    <property type="evidence" value="ECO:0007669"/>
    <property type="project" value="TreeGrafter"/>
</dbReference>
<dbReference type="Gene3D" id="2.40.10.10">
    <property type="entry name" value="Trypsin-like serine proteases"/>
    <property type="match status" value="2"/>
</dbReference>
<dbReference type="GO" id="GO:0008233">
    <property type="term" value="F:peptidase activity"/>
    <property type="evidence" value="ECO:0007669"/>
    <property type="project" value="UniProtKB-KW"/>
</dbReference>
<organism evidence="5 6">
    <name type="scientific">Aerosakkonema funiforme FACHB-1375</name>
    <dbReference type="NCBI Taxonomy" id="2949571"/>
    <lineage>
        <taxon>Bacteria</taxon>
        <taxon>Bacillati</taxon>
        <taxon>Cyanobacteriota</taxon>
        <taxon>Cyanophyceae</taxon>
        <taxon>Oscillatoriophycideae</taxon>
        <taxon>Aerosakkonematales</taxon>
        <taxon>Aerosakkonemataceae</taxon>
        <taxon>Aerosakkonema</taxon>
    </lineage>
</organism>
<dbReference type="Pfam" id="PF13365">
    <property type="entry name" value="Trypsin_2"/>
    <property type="match status" value="1"/>
</dbReference>
<dbReference type="InterPro" id="IPR043504">
    <property type="entry name" value="Peptidase_S1_PA_chymotrypsin"/>
</dbReference>
<feature type="compositionally biased region" description="Polar residues" evidence="4">
    <location>
        <begin position="542"/>
        <end position="553"/>
    </location>
</feature>
<feature type="region of interest" description="Disordered" evidence="4">
    <location>
        <begin position="494"/>
        <end position="553"/>
    </location>
</feature>
<feature type="repeat" description="TPR" evidence="3">
    <location>
        <begin position="304"/>
        <end position="337"/>
    </location>
</feature>
<evidence type="ECO:0000313" key="6">
    <source>
        <dbReference type="Proteomes" id="UP000641646"/>
    </source>
</evidence>
<dbReference type="InterPro" id="IPR009003">
    <property type="entry name" value="Peptidase_S1_PA"/>
</dbReference>
<keyword evidence="5" id="KW-0378">Hydrolase</keyword>
<dbReference type="InterPro" id="IPR019734">
    <property type="entry name" value="TPR_rpt"/>
</dbReference>
<proteinExistence type="predicted"/>
<feature type="region of interest" description="Disordered" evidence="4">
    <location>
        <begin position="285"/>
        <end position="306"/>
    </location>
</feature>
<dbReference type="EMBL" id="JACJPW010000064">
    <property type="protein sequence ID" value="MBD2183766.1"/>
    <property type="molecule type" value="Genomic_DNA"/>
</dbReference>
<name>A0A926VH30_9CYAN</name>
<accession>A0A926VH30</accession>
<evidence type="ECO:0000256" key="4">
    <source>
        <dbReference type="SAM" id="MobiDB-lite"/>
    </source>
</evidence>
<reference evidence="5" key="2">
    <citation type="submission" date="2020-08" db="EMBL/GenBank/DDBJ databases">
        <authorList>
            <person name="Chen M."/>
            <person name="Teng W."/>
            <person name="Zhao L."/>
            <person name="Hu C."/>
            <person name="Zhou Y."/>
            <person name="Han B."/>
            <person name="Song L."/>
            <person name="Shu W."/>
        </authorList>
    </citation>
    <scope>NUCLEOTIDE SEQUENCE</scope>
    <source>
        <strain evidence="5">FACHB-1375</strain>
    </source>
</reference>
<comment type="caution">
    <text evidence="5">The sequence shown here is derived from an EMBL/GenBank/DDBJ whole genome shotgun (WGS) entry which is preliminary data.</text>
</comment>
<reference evidence="5" key="1">
    <citation type="journal article" date="2015" name="ISME J.">
        <title>Draft Genome Sequence of Streptomyces incarnatus NRRL8089, which Produces the Nucleoside Antibiotic Sinefungin.</title>
        <authorList>
            <person name="Oshima K."/>
            <person name="Hattori M."/>
            <person name="Shimizu H."/>
            <person name="Fukuda K."/>
            <person name="Nemoto M."/>
            <person name="Inagaki K."/>
            <person name="Tamura T."/>
        </authorList>
    </citation>
    <scope>NUCLEOTIDE SEQUENCE</scope>
    <source>
        <strain evidence="5">FACHB-1375</strain>
    </source>
</reference>
<dbReference type="SUPFAM" id="SSF48452">
    <property type="entry name" value="TPR-like"/>
    <property type="match status" value="1"/>
</dbReference>
<feature type="repeat" description="TPR" evidence="3">
    <location>
        <begin position="440"/>
        <end position="473"/>
    </location>
</feature>